<dbReference type="RefSeq" id="XP_014484833.1">
    <property type="nucleotide sequence ID" value="XM_014629347.1"/>
</dbReference>
<dbReference type="GO" id="GO:0005634">
    <property type="term" value="C:nucleus"/>
    <property type="evidence" value="ECO:0007669"/>
    <property type="project" value="TreeGrafter"/>
</dbReference>
<dbReference type="GO" id="GO:0005789">
    <property type="term" value="C:endoplasmic reticulum membrane"/>
    <property type="evidence" value="ECO:0007669"/>
    <property type="project" value="UniProtKB-SubCell"/>
</dbReference>
<dbReference type="PANTHER" id="PTHR45996:SF3">
    <property type="entry name" value="CREB-H TRANSCRIPTION FACTOR HOMOLOG LET-607"/>
    <property type="match status" value="1"/>
</dbReference>
<evidence type="ECO:0000256" key="2">
    <source>
        <dbReference type="ARBA" id="ARBA00009050"/>
    </source>
</evidence>
<evidence type="ECO:0000256" key="14">
    <source>
        <dbReference type="SAM" id="Coils"/>
    </source>
</evidence>
<proteinExistence type="inferred from homology"/>
<dbReference type="Pfam" id="PF00170">
    <property type="entry name" value="bZIP_1"/>
    <property type="match status" value="1"/>
</dbReference>
<evidence type="ECO:0000256" key="10">
    <source>
        <dbReference type="ARBA" id="ARBA00023159"/>
    </source>
</evidence>
<evidence type="ECO:0000313" key="18">
    <source>
        <dbReference type="RefSeq" id="XP_014484831.1"/>
    </source>
</evidence>
<keyword evidence="12" id="KW-0325">Glycoprotein</keyword>
<keyword evidence="6" id="KW-1133">Transmembrane helix</keyword>
<evidence type="ECO:0000256" key="1">
    <source>
        <dbReference type="ARBA" id="ARBA00004648"/>
    </source>
</evidence>
<evidence type="ECO:0000259" key="16">
    <source>
        <dbReference type="PROSITE" id="PS50217"/>
    </source>
</evidence>
<keyword evidence="7" id="KW-0805">Transcription regulation</keyword>
<evidence type="ECO:0000256" key="11">
    <source>
        <dbReference type="ARBA" id="ARBA00023163"/>
    </source>
</evidence>
<dbReference type="InterPro" id="IPR046347">
    <property type="entry name" value="bZIP_sf"/>
</dbReference>
<dbReference type="KEGG" id="dqu:106749664"/>
<dbReference type="PANTHER" id="PTHR45996">
    <property type="entry name" value="AGAP001464-PB"/>
    <property type="match status" value="1"/>
</dbReference>
<dbReference type="InterPro" id="IPR051381">
    <property type="entry name" value="CREB_ATF_subfamily"/>
</dbReference>
<sequence length="606" mass="67465">MSVMSLPDINLIDFLDEPFLKDVKDEMFVDHICGDDDDDVTATEEFATNSDDLFATIMKLQEEHPDFLIEKDLEDTSPFSLSDSGLSSAQSLSYEQQLSPLLSIGNDDEQIEIINSNLNSPQEELMDFEPAVSPIQSLGSPVDSPVRSVMSSNIGSPATDVADDMEYGQTLVAVVTPNNTMPSANTTIVTEQPIVEIDSTPKQQTRVAQPENAINVRNLTCNGKRNIRQLIRVTPMGSGNPRSILLPVSIKDVKEVRAIKIINATQARNLKGFKINQANIINKPVQMTIKQEDSNSDKGCNSSEEASETDSPYPRLKLNAEEKRLLQKEGITLPSHYPLTKHEERELKRIRRKIRNKISAQDSRKRKKEYVDGLEDRVKQCTEENMTLLKRIKALQSQNQSLAGQLKRLQALIQKGNKSAQPATCLMVLLLSLALVVMPSLRPHSNNNSNDLTQEQEQPEKIPLAGRSRTLLYTKQQLMDAEELQQCDEELMQEVEGLLDHDYGPVIQMPLCKRARLESDATTSKYISSSVNHVGGTLGTKSDVGSKATRQYIEPPLDDIWPPPNPGGQKTARVVDKLEALANELKINISDVEGTRTVLVKVPHEK</sequence>
<dbReference type="GO" id="GO:0000981">
    <property type="term" value="F:DNA-binding transcription factor activity, RNA polymerase II-specific"/>
    <property type="evidence" value="ECO:0007669"/>
    <property type="project" value="TreeGrafter"/>
</dbReference>
<dbReference type="CDD" id="cd14689">
    <property type="entry name" value="bZIP_CREB3"/>
    <property type="match status" value="1"/>
</dbReference>
<evidence type="ECO:0000256" key="5">
    <source>
        <dbReference type="ARBA" id="ARBA00022968"/>
    </source>
</evidence>
<keyword evidence="13" id="KW-0539">Nucleus</keyword>
<dbReference type="GO" id="GO:0000978">
    <property type="term" value="F:RNA polymerase II cis-regulatory region sequence-specific DNA binding"/>
    <property type="evidence" value="ECO:0007669"/>
    <property type="project" value="TreeGrafter"/>
</dbReference>
<evidence type="ECO:0000256" key="15">
    <source>
        <dbReference type="SAM" id="MobiDB-lite"/>
    </source>
</evidence>
<evidence type="ECO:0000256" key="4">
    <source>
        <dbReference type="ARBA" id="ARBA00022824"/>
    </source>
</evidence>
<accession>A0A6P3Y1W7</accession>
<dbReference type="RefSeq" id="XP_014484832.1">
    <property type="nucleotide sequence ID" value="XM_014629346.1"/>
</dbReference>
<evidence type="ECO:0000313" key="17">
    <source>
        <dbReference type="Proteomes" id="UP000515204"/>
    </source>
</evidence>
<dbReference type="Gene3D" id="1.20.5.170">
    <property type="match status" value="1"/>
</dbReference>
<evidence type="ECO:0000256" key="13">
    <source>
        <dbReference type="ARBA" id="ARBA00023242"/>
    </source>
</evidence>
<dbReference type="AlphaFoldDB" id="A0A6P3Y1W7"/>
<comment type="subcellular location">
    <subcellularLocation>
        <location evidence="1">Endoplasmic reticulum membrane</location>
        <topology evidence="1">Single-pass type II membrane protein</topology>
    </subcellularLocation>
</comment>
<gene>
    <name evidence="18 19 20" type="primary">LOC106749664</name>
</gene>
<keyword evidence="10" id="KW-0010">Activator</keyword>
<evidence type="ECO:0000256" key="3">
    <source>
        <dbReference type="ARBA" id="ARBA00022692"/>
    </source>
</evidence>
<dbReference type="SMART" id="SM00338">
    <property type="entry name" value="BRLZ"/>
    <property type="match status" value="1"/>
</dbReference>
<keyword evidence="8" id="KW-0238">DNA-binding</keyword>
<feature type="region of interest" description="Disordered" evidence="15">
    <location>
        <begin position="286"/>
        <end position="316"/>
    </location>
</feature>
<evidence type="ECO:0000256" key="6">
    <source>
        <dbReference type="ARBA" id="ARBA00022989"/>
    </source>
</evidence>
<dbReference type="Proteomes" id="UP000515204">
    <property type="component" value="Unplaced"/>
</dbReference>
<keyword evidence="4" id="KW-0256">Endoplasmic reticulum</keyword>
<dbReference type="PROSITE" id="PS50217">
    <property type="entry name" value="BZIP"/>
    <property type="match status" value="1"/>
</dbReference>
<organism evidence="17 18">
    <name type="scientific">Dinoponera quadriceps</name>
    <name type="common">South American ant</name>
    <dbReference type="NCBI Taxonomy" id="609295"/>
    <lineage>
        <taxon>Eukaryota</taxon>
        <taxon>Metazoa</taxon>
        <taxon>Ecdysozoa</taxon>
        <taxon>Arthropoda</taxon>
        <taxon>Hexapoda</taxon>
        <taxon>Insecta</taxon>
        <taxon>Pterygota</taxon>
        <taxon>Neoptera</taxon>
        <taxon>Endopterygota</taxon>
        <taxon>Hymenoptera</taxon>
        <taxon>Apocrita</taxon>
        <taxon>Aculeata</taxon>
        <taxon>Formicoidea</taxon>
        <taxon>Formicidae</taxon>
        <taxon>Ponerinae</taxon>
        <taxon>Ponerini</taxon>
        <taxon>Dinoponera</taxon>
    </lineage>
</organism>
<keyword evidence="5" id="KW-0735">Signal-anchor</keyword>
<keyword evidence="17" id="KW-1185">Reference proteome</keyword>
<reference evidence="18 19" key="1">
    <citation type="submission" date="2025-04" db="UniProtKB">
        <authorList>
            <consortium name="RefSeq"/>
        </authorList>
    </citation>
    <scope>IDENTIFICATION</scope>
</reference>
<dbReference type="SUPFAM" id="SSF57959">
    <property type="entry name" value="Leucine zipper domain"/>
    <property type="match status" value="1"/>
</dbReference>
<dbReference type="GeneID" id="106749664"/>
<evidence type="ECO:0000313" key="20">
    <source>
        <dbReference type="RefSeq" id="XP_014484833.1"/>
    </source>
</evidence>
<dbReference type="FunFam" id="1.20.5.170:FF:000042">
    <property type="entry name" value="Cyclic AMP-responsive element-binding protein 3-like protein 3"/>
    <property type="match status" value="1"/>
</dbReference>
<feature type="coiled-coil region" evidence="14">
    <location>
        <begin position="364"/>
        <end position="412"/>
    </location>
</feature>
<feature type="domain" description="BZIP" evidence="16">
    <location>
        <begin position="346"/>
        <end position="409"/>
    </location>
</feature>
<dbReference type="InterPro" id="IPR004827">
    <property type="entry name" value="bZIP"/>
</dbReference>
<dbReference type="OrthoDB" id="674948at2759"/>
<keyword evidence="9" id="KW-0472">Membrane</keyword>
<evidence type="ECO:0000313" key="19">
    <source>
        <dbReference type="RefSeq" id="XP_014484832.1"/>
    </source>
</evidence>
<evidence type="ECO:0000256" key="7">
    <source>
        <dbReference type="ARBA" id="ARBA00023015"/>
    </source>
</evidence>
<name>A0A6P3Y1W7_DINQU</name>
<evidence type="ECO:0000256" key="12">
    <source>
        <dbReference type="ARBA" id="ARBA00023180"/>
    </source>
</evidence>
<keyword evidence="14" id="KW-0175">Coiled coil</keyword>
<evidence type="ECO:0000256" key="8">
    <source>
        <dbReference type="ARBA" id="ARBA00023125"/>
    </source>
</evidence>
<protein>
    <submittedName>
        <fullName evidence="18 19">Uncharacterized protein LOC106749664</fullName>
    </submittedName>
</protein>
<evidence type="ECO:0000256" key="9">
    <source>
        <dbReference type="ARBA" id="ARBA00023136"/>
    </source>
</evidence>
<dbReference type="RefSeq" id="XP_014484831.1">
    <property type="nucleotide sequence ID" value="XM_014629345.1"/>
</dbReference>
<comment type="similarity">
    <text evidence="2">Belongs to the bZIP family. ATF subfamily.</text>
</comment>
<keyword evidence="11" id="KW-0804">Transcription</keyword>
<keyword evidence="3" id="KW-0812">Transmembrane</keyword>